<gene>
    <name evidence="1" type="ORF">S06H3_53340</name>
</gene>
<accession>X1PJS4</accession>
<dbReference type="AlphaFoldDB" id="X1PJS4"/>
<sequence length="244" mass="25916">SGGSIHITAGTIEGSGAVTATGGKGGDTNYDGGGGAGGRIVYYYGTDNYAGTYSVNGGTGYRPGGTGTFYSSQSAFPVSSITDPQNNSVKAPLSSILGTAFEFVGTPTNVQVSITDITDLDNKLRYNGTTWTTSTEEIWLDAANDDGWANWYYGTSLTIWTTQHKYLLRSKAINGANEEIPSEGNTFIYWDGIYINRNKILHPGTTTYSGSLWISGSSTILCESSNNGTPDDYTDDYGVTIIVQ</sequence>
<dbReference type="EMBL" id="BARV01034003">
    <property type="protein sequence ID" value="GAI56088.1"/>
    <property type="molecule type" value="Genomic_DNA"/>
</dbReference>
<comment type="caution">
    <text evidence="1">The sequence shown here is derived from an EMBL/GenBank/DDBJ whole genome shotgun (WGS) entry which is preliminary data.</text>
</comment>
<feature type="non-terminal residue" evidence="1">
    <location>
        <position position="1"/>
    </location>
</feature>
<evidence type="ECO:0000313" key="1">
    <source>
        <dbReference type="EMBL" id="GAI56088.1"/>
    </source>
</evidence>
<name>X1PJS4_9ZZZZ</name>
<organism evidence="1">
    <name type="scientific">marine sediment metagenome</name>
    <dbReference type="NCBI Taxonomy" id="412755"/>
    <lineage>
        <taxon>unclassified sequences</taxon>
        <taxon>metagenomes</taxon>
        <taxon>ecological metagenomes</taxon>
    </lineage>
</organism>
<reference evidence="1" key="1">
    <citation type="journal article" date="2014" name="Front. Microbiol.">
        <title>High frequency of phylogenetically diverse reductive dehalogenase-homologous genes in deep subseafloor sedimentary metagenomes.</title>
        <authorList>
            <person name="Kawai M."/>
            <person name="Futagami T."/>
            <person name="Toyoda A."/>
            <person name="Takaki Y."/>
            <person name="Nishi S."/>
            <person name="Hori S."/>
            <person name="Arai W."/>
            <person name="Tsubouchi T."/>
            <person name="Morono Y."/>
            <person name="Uchiyama I."/>
            <person name="Ito T."/>
            <person name="Fujiyama A."/>
            <person name="Inagaki F."/>
            <person name="Takami H."/>
        </authorList>
    </citation>
    <scope>NUCLEOTIDE SEQUENCE</scope>
    <source>
        <strain evidence="1">Expedition CK06-06</strain>
    </source>
</reference>
<proteinExistence type="predicted"/>
<protein>
    <submittedName>
        <fullName evidence="1">Uncharacterized protein</fullName>
    </submittedName>
</protein>
<feature type="non-terminal residue" evidence="1">
    <location>
        <position position="244"/>
    </location>
</feature>